<name>U4TYB2_DENPD</name>
<proteinExistence type="predicted"/>
<feature type="repeat" description="RCC1" evidence="2">
    <location>
        <begin position="133"/>
        <end position="184"/>
    </location>
</feature>
<dbReference type="SUPFAM" id="SSF50985">
    <property type="entry name" value="RCC1/BLIP-II"/>
    <property type="match status" value="1"/>
</dbReference>
<feature type="non-terminal residue" evidence="4">
    <location>
        <position position="1"/>
    </location>
</feature>
<dbReference type="Gene3D" id="2.130.10.30">
    <property type="entry name" value="Regulator of chromosome condensation 1/beta-lactamase-inhibitor protein II"/>
    <property type="match status" value="1"/>
</dbReference>
<reference evidence="4 5" key="1">
    <citation type="journal article" date="2013" name="Genome Biol.">
        <title>Draft genome of the mountain pine beetle, Dendroctonus ponderosae Hopkins, a major forest pest.</title>
        <authorList>
            <person name="Keeling C.I."/>
            <person name="Yuen M.M."/>
            <person name="Liao N.Y."/>
            <person name="Docking T.R."/>
            <person name="Chan S.K."/>
            <person name="Taylor G.A."/>
            <person name="Palmquist D.L."/>
            <person name="Jackman S.D."/>
            <person name="Nguyen A."/>
            <person name="Li M."/>
            <person name="Henderson H."/>
            <person name="Janes J.K."/>
            <person name="Zhao Y."/>
            <person name="Pandoh P."/>
            <person name="Moore R."/>
            <person name="Sperling F.A."/>
            <person name="Huber D.P."/>
            <person name="Birol I."/>
            <person name="Jones S.J."/>
            <person name="Bohlmann J."/>
        </authorList>
    </citation>
    <scope>NUCLEOTIDE SEQUENCE</scope>
</reference>
<dbReference type="PANTHER" id="PTHR22872">
    <property type="entry name" value="BTK-BINDING PROTEIN-RELATED"/>
    <property type="match status" value="1"/>
</dbReference>
<dbReference type="PRINTS" id="PR00633">
    <property type="entry name" value="RCCNDNSATION"/>
</dbReference>
<evidence type="ECO:0000313" key="4">
    <source>
        <dbReference type="EMBL" id="ERL83301.1"/>
    </source>
</evidence>
<dbReference type="STRING" id="77166.U4TYB2"/>
<evidence type="ECO:0000256" key="1">
    <source>
        <dbReference type="ARBA" id="ARBA00022737"/>
    </source>
</evidence>
<dbReference type="InterPro" id="IPR009091">
    <property type="entry name" value="RCC1/BLIP-II"/>
</dbReference>
<feature type="repeat" description="RCC1" evidence="2">
    <location>
        <begin position="27"/>
        <end position="79"/>
    </location>
</feature>
<dbReference type="Pfam" id="PF25390">
    <property type="entry name" value="WD40_RLD"/>
    <property type="match status" value="1"/>
</dbReference>
<dbReference type="InterPro" id="IPR051625">
    <property type="entry name" value="Signaling_Regulatory_Domain"/>
</dbReference>
<evidence type="ECO:0000313" key="5">
    <source>
        <dbReference type="Proteomes" id="UP000030742"/>
    </source>
</evidence>
<dbReference type="EMBL" id="KB629947">
    <property type="protein sequence ID" value="ERL83301.1"/>
    <property type="molecule type" value="Genomic_DNA"/>
</dbReference>
<feature type="non-terminal residue" evidence="4">
    <location>
        <position position="218"/>
    </location>
</feature>
<protein>
    <recommendedName>
        <fullName evidence="3">RCC1-like domain-containing protein</fullName>
    </recommendedName>
</protein>
<gene>
    <name evidence="4" type="ORF">D910_00177</name>
</gene>
<dbReference type="InterPro" id="IPR000408">
    <property type="entry name" value="Reg_chr_condens"/>
</dbReference>
<dbReference type="PROSITE" id="PS00626">
    <property type="entry name" value="RCC1_2"/>
    <property type="match status" value="1"/>
</dbReference>
<evidence type="ECO:0000259" key="3">
    <source>
        <dbReference type="Pfam" id="PF25390"/>
    </source>
</evidence>
<dbReference type="OrthoDB" id="5981550at2759"/>
<keyword evidence="1" id="KW-0677">Repeat</keyword>
<organism evidence="4 5">
    <name type="scientific">Dendroctonus ponderosae</name>
    <name type="common">Mountain pine beetle</name>
    <dbReference type="NCBI Taxonomy" id="77166"/>
    <lineage>
        <taxon>Eukaryota</taxon>
        <taxon>Metazoa</taxon>
        <taxon>Ecdysozoa</taxon>
        <taxon>Arthropoda</taxon>
        <taxon>Hexapoda</taxon>
        <taxon>Insecta</taxon>
        <taxon>Pterygota</taxon>
        <taxon>Neoptera</taxon>
        <taxon>Endopterygota</taxon>
        <taxon>Coleoptera</taxon>
        <taxon>Polyphaga</taxon>
        <taxon>Cucujiformia</taxon>
        <taxon>Curculionidae</taxon>
        <taxon>Scolytinae</taxon>
        <taxon>Dendroctonus</taxon>
    </lineage>
</organism>
<dbReference type="Proteomes" id="UP000030742">
    <property type="component" value="Unassembled WGS sequence"/>
</dbReference>
<evidence type="ECO:0000256" key="2">
    <source>
        <dbReference type="PROSITE-ProRule" id="PRU00235"/>
    </source>
</evidence>
<dbReference type="PROSITE" id="PS50012">
    <property type="entry name" value="RCC1_3"/>
    <property type="match status" value="3"/>
</dbReference>
<feature type="repeat" description="RCC1" evidence="2">
    <location>
        <begin position="80"/>
        <end position="132"/>
    </location>
</feature>
<accession>U4TYB2</accession>
<dbReference type="InterPro" id="IPR058923">
    <property type="entry name" value="RCC1-like_dom"/>
</dbReference>
<feature type="domain" description="RCC1-like" evidence="3">
    <location>
        <begin position="6"/>
        <end position="203"/>
    </location>
</feature>
<sequence length="218" mass="23461">PVTGLDAYNIVRVACGATHSTALNQWGQVFSWGSDYHGQLGQQLGENIQPVPKIVKALASQHVIQLVCGQRHTVALTNNGDILAWGANNFGQLGIGLFSSSETTPKLVASLRGIPIVFITCGANHTFAISKSGAVYGWGKNTRGQLGVNDTENKMFPTQLRTMRNLRVRYIACGEEFSAFLTLDGGVFTCGAGMYGQLGHGSRMIGRAAGYRKRRRAC</sequence>
<dbReference type="AlphaFoldDB" id="U4TYB2"/>